<sequence length="179" mass="19428">MAPDPAAPSALRVRPATAADLPCIARIYNEGIRSGRATFETRERSPGELSAWLERPQHPVLVAERGGNAGGWTVVGWIAAAPYRPRACYGGVAEFSVYVGAEARGRGVGSALMAAFVRACEDAGLWKLVARVFVDNAASRALLYRHGFREVGVYEKHAQLRGVWRDVVIVERLLGRNLS</sequence>
<keyword evidence="1" id="KW-0808">Transferase</keyword>
<reference evidence="4 5" key="2">
    <citation type="journal article" date="2011" name="Stand. Genomic Sci.">
        <title>Complete genome sequence of Truepera radiovictrix type strain (RQ-24).</title>
        <authorList>
            <person name="Ivanova N."/>
            <person name="Rohde C."/>
            <person name="Munk C."/>
            <person name="Nolan M."/>
            <person name="Lucas S."/>
            <person name="Del Rio T.G."/>
            <person name="Tice H."/>
            <person name="Deshpande S."/>
            <person name="Cheng J.F."/>
            <person name="Tapia R."/>
            <person name="Han C."/>
            <person name="Goodwin L."/>
            <person name="Pitluck S."/>
            <person name="Liolios K."/>
            <person name="Mavromatis K."/>
            <person name="Mikhailova N."/>
            <person name="Pati A."/>
            <person name="Chen A."/>
            <person name="Palaniappan K."/>
            <person name="Land M."/>
            <person name="Hauser L."/>
            <person name="Chang Y.J."/>
            <person name="Jeffries C.D."/>
            <person name="Brambilla E."/>
            <person name="Rohde M."/>
            <person name="Goker M."/>
            <person name="Tindall B.J."/>
            <person name="Woyke T."/>
            <person name="Bristow J."/>
            <person name="Eisen J.A."/>
            <person name="Markowitz V."/>
            <person name="Hugenholtz P."/>
            <person name="Kyrpides N.C."/>
            <person name="Klenk H.P."/>
            <person name="Lapidus A."/>
        </authorList>
    </citation>
    <scope>NUCLEOTIDE SEQUENCE [LARGE SCALE GENOMIC DNA]</scope>
    <source>
        <strain evidence="5">DSM 17093 / CIP 108686 / LMG 22925 / RQ-24</strain>
    </source>
</reference>
<gene>
    <name evidence="4" type="ordered locus">Trad_1899</name>
</gene>
<dbReference type="OrthoDB" id="9798006at2"/>
<evidence type="ECO:0000256" key="2">
    <source>
        <dbReference type="ARBA" id="ARBA00023315"/>
    </source>
</evidence>
<protein>
    <submittedName>
        <fullName evidence="4">GCN5-related N-acetyltransferase</fullName>
    </submittedName>
</protein>
<dbReference type="PANTHER" id="PTHR43072:SF23">
    <property type="entry name" value="UPF0039 PROTEIN C11D3.02C"/>
    <property type="match status" value="1"/>
</dbReference>
<reference evidence="5" key="1">
    <citation type="submission" date="2010-05" db="EMBL/GenBank/DDBJ databases">
        <title>The complete genome of Truepera radiovictris DSM 17093.</title>
        <authorList>
            <consortium name="US DOE Joint Genome Institute (JGI-PGF)"/>
            <person name="Lucas S."/>
            <person name="Copeland A."/>
            <person name="Lapidus A."/>
            <person name="Glavina del Rio T."/>
            <person name="Dalin E."/>
            <person name="Tice H."/>
            <person name="Bruce D."/>
            <person name="Goodwin L."/>
            <person name="Pitluck S."/>
            <person name="Kyrpides N."/>
            <person name="Mavromatis K."/>
            <person name="Ovchinnikova G."/>
            <person name="Munk A.C."/>
            <person name="Detter J.C."/>
            <person name="Han C."/>
            <person name="Tapia R."/>
            <person name="Land M."/>
            <person name="Hauser L."/>
            <person name="Markowitz V."/>
            <person name="Cheng J.-F."/>
            <person name="Hugenholtz P."/>
            <person name="Woyke T."/>
            <person name="Wu D."/>
            <person name="Tindall B."/>
            <person name="Pomrenke H.G."/>
            <person name="Brambilla E."/>
            <person name="Klenk H.-P."/>
            <person name="Eisen J.A."/>
        </authorList>
    </citation>
    <scope>NUCLEOTIDE SEQUENCE [LARGE SCALE GENOMIC DNA]</scope>
    <source>
        <strain evidence="5">DSM 17093 / CIP 108686 / LMG 22925 / RQ-24</strain>
    </source>
</reference>
<dbReference type="KEGG" id="tra:Trad_1899"/>
<dbReference type="Pfam" id="PF00583">
    <property type="entry name" value="Acetyltransf_1"/>
    <property type="match status" value="1"/>
</dbReference>
<dbReference type="CDD" id="cd04301">
    <property type="entry name" value="NAT_SF"/>
    <property type="match status" value="1"/>
</dbReference>
<dbReference type="NCBIfam" id="NF040503">
    <property type="entry name" value="resist_ArsN1a"/>
    <property type="match status" value="1"/>
</dbReference>
<feature type="domain" description="N-acetyltransferase" evidence="3">
    <location>
        <begin position="11"/>
        <end position="175"/>
    </location>
</feature>
<keyword evidence="5" id="KW-1185">Reference proteome</keyword>
<dbReference type="Proteomes" id="UP000000379">
    <property type="component" value="Chromosome"/>
</dbReference>
<dbReference type="AlphaFoldDB" id="D7CQN1"/>
<organism evidence="4 5">
    <name type="scientific">Truepera radiovictrix (strain DSM 17093 / CIP 108686 / LMG 22925 / RQ-24)</name>
    <dbReference type="NCBI Taxonomy" id="649638"/>
    <lineage>
        <taxon>Bacteria</taxon>
        <taxon>Thermotogati</taxon>
        <taxon>Deinococcota</taxon>
        <taxon>Deinococci</taxon>
        <taxon>Trueperales</taxon>
        <taxon>Trueperaceae</taxon>
        <taxon>Truepera</taxon>
    </lineage>
</organism>
<accession>D7CQN1</accession>
<dbReference type="EMBL" id="CP002049">
    <property type="protein sequence ID" value="ADI15015.1"/>
    <property type="molecule type" value="Genomic_DNA"/>
</dbReference>
<dbReference type="STRING" id="649638.Trad_1899"/>
<dbReference type="InterPro" id="IPR000182">
    <property type="entry name" value="GNAT_dom"/>
</dbReference>
<dbReference type="eggNOG" id="COG1247">
    <property type="taxonomic scope" value="Bacteria"/>
</dbReference>
<proteinExistence type="predicted"/>
<dbReference type="Gene3D" id="3.40.630.30">
    <property type="match status" value="1"/>
</dbReference>
<evidence type="ECO:0000256" key="1">
    <source>
        <dbReference type="ARBA" id="ARBA00022679"/>
    </source>
</evidence>
<evidence type="ECO:0000313" key="5">
    <source>
        <dbReference type="Proteomes" id="UP000000379"/>
    </source>
</evidence>
<dbReference type="PANTHER" id="PTHR43072">
    <property type="entry name" value="N-ACETYLTRANSFERASE"/>
    <property type="match status" value="1"/>
</dbReference>
<dbReference type="InterPro" id="IPR016181">
    <property type="entry name" value="Acyl_CoA_acyltransferase"/>
</dbReference>
<evidence type="ECO:0000259" key="3">
    <source>
        <dbReference type="PROSITE" id="PS51186"/>
    </source>
</evidence>
<evidence type="ECO:0000313" key="4">
    <source>
        <dbReference type="EMBL" id="ADI15015.1"/>
    </source>
</evidence>
<keyword evidence="2" id="KW-0012">Acyltransferase</keyword>
<name>D7CQN1_TRURR</name>
<dbReference type="PROSITE" id="PS51186">
    <property type="entry name" value="GNAT"/>
    <property type="match status" value="1"/>
</dbReference>
<dbReference type="GO" id="GO:0016747">
    <property type="term" value="F:acyltransferase activity, transferring groups other than amino-acyl groups"/>
    <property type="evidence" value="ECO:0007669"/>
    <property type="project" value="InterPro"/>
</dbReference>
<dbReference type="HOGENOM" id="CLU_013985_4_5_0"/>
<dbReference type="SUPFAM" id="SSF55729">
    <property type="entry name" value="Acyl-CoA N-acyltransferases (Nat)"/>
    <property type="match status" value="1"/>
</dbReference>